<protein>
    <submittedName>
        <fullName evidence="2">Uncharacterized protein</fullName>
    </submittedName>
</protein>
<feature type="transmembrane region" description="Helical" evidence="1">
    <location>
        <begin position="89"/>
        <end position="108"/>
    </location>
</feature>
<evidence type="ECO:0000256" key="1">
    <source>
        <dbReference type="SAM" id="Phobius"/>
    </source>
</evidence>
<feature type="transmembrane region" description="Helical" evidence="1">
    <location>
        <begin position="7"/>
        <end position="27"/>
    </location>
</feature>
<reference evidence="2 3" key="1">
    <citation type="submission" date="2021-01" db="EMBL/GenBank/DDBJ databases">
        <title>Genomic Encyclopedia of Type Strains, Phase IV (KMG-IV): sequencing the most valuable type-strain genomes for metagenomic binning, comparative biology and taxonomic classification.</title>
        <authorList>
            <person name="Goeker M."/>
        </authorList>
    </citation>
    <scope>NUCLEOTIDE SEQUENCE [LARGE SCALE GENOMIC DNA]</scope>
    <source>
        <strain evidence="2 3">DSM 25540</strain>
    </source>
</reference>
<proteinExistence type="predicted"/>
<accession>A0ABS2P7T6</accession>
<dbReference type="RefSeq" id="WP_204695265.1">
    <property type="nucleotide sequence ID" value="NZ_JAFBEC010000001.1"/>
</dbReference>
<evidence type="ECO:0000313" key="2">
    <source>
        <dbReference type="EMBL" id="MBM7631071.1"/>
    </source>
</evidence>
<comment type="caution">
    <text evidence="2">The sequence shown here is derived from an EMBL/GenBank/DDBJ whole genome shotgun (WGS) entry which is preliminary data.</text>
</comment>
<feature type="transmembrane region" description="Helical" evidence="1">
    <location>
        <begin position="33"/>
        <end position="52"/>
    </location>
</feature>
<feature type="transmembrane region" description="Helical" evidence="1">
    <location>
        <begin position="64"/>
        <end position="83"/>
    </location>
</feature>
<keyword evidence="1" id="KW-0812">Transmembrane</keyword>
<dbReference type="EMBL" id="JAFBEC010000001">
    <property type="protein sequence ID" value="MBM7631071.1"/>
    <property type="molecule type" value="Genomic_DNA"/>
</dbReference>
<gene>
    <name evidence="2" type="ORF">JOD17_000162</name>
</gene>
<evidence type="ECO:0000313" key="3">
    <source>
        <dbReference type="Proteomes" id="UP000741863"/>
    </source>
</evidence>
<organism evidence="2 3">
    <name type="scientific">Geomicrobium sediminis</name>
    <dbReference type="NCBI Taxonomy" id="1347788"/>
    <lineage>
        <taxon>Bacteria</taxon>
        <taxon>Bacillati</taxon>
        <taxon>Bacillota</taxon>
        <taxon>Bacilli</taxon>
        <taxon>Bacillales</taxon>
        <taxon>Geomicrobium</taxon>
    </lineage>
</organism>
<keyword evidence="1" id="KW-0472">Membrane</keyword>
<name>A0ABS2P7T6_9BACL</name>
<keyword evidence="1" id="KW-1133">Transmembrane helix</keyword>
<sequence length="144" mass="16864">MTKNAWVHIGFFILLVFLSVFSFFYIFGSGFGGSLNASVFIMLAIFSILWSYTYIKQIHLSKSYYYVISGSIIVYNIFLSTLFWYPENWLYIGTPIIMLAGWYILILLADKKYASHWSVLLLVIIISIYYAWDITRFYYEGIGI</sequence>
<feature type="transmembrane region" description="Helical" evidence="1">
    <location>
        <begin position="115"/>
        <end position="132"/>
    </location>
</feature>
<keyword evidence="3" id="KW-1185">Reference proteome</keyword>
<dbReference type="Proteomes" id="UP000741863">
    <property type="component" value="Unassembled WGS sequence"/>
</dbReference>